<name>A0AAD7PLT8_QUISA</name>
<dbReference type="AlphaFoldDB" id="A0AAD7PLT8"/>
<organism evidence="2 3">
    <name type="scientific">Quillaja saponaria</name>
    <name type="common">Soap bark tree</name>
    <dbReference type="NCBI Taxonomy" id="32244"/>
    <lineage>
        <taxon>Eukaryota</taxon>
        <taxon>Viridiplantae</taxon>
        <taxon>Streptophyta</taxon>
        <taxon>Embryophyta</taxon>
        <taxon>Tracheophyta</taxon>
        <taxon>Spermatophyta</taxon>
        <taxon>Magnoliopsida</taxon>
        <taxon>eudicotyledons</taxon>
        <taxon>Gunneridae</taxon>
        <taxon>Pentapetalae</taxon>
        <taxon>rosids</taxon>
        <taxon>fabids</taxon>
        <taxon>Fabales</taxon>
        <taxon>Quillajaceae</taxon>
        <taxon>Quillaja</taxon>
    </lineage>
</organism>
<evidence type="ECO:0000313" key="2">
    <source>
        <dbReference type="EMBL" id="KAJ7960328.1"/>
    </source>
</evidence>
<dbReference type="Proteomes" id="UP001163823">
    <property type="component" value="Chromosome 8"/>
</dbReference>
<feature type="transmembrane region" description="Helical" evidence="1">
    <location>
        <begin position="6"/>
        <end position="28"/>
    </location>
</feature>
<gene>
    <name evidence="2" type="ORF">O6P43_020788</name>
</gene>
<proteinExistence type="predicted"/>
<evidence type="ECO:0000313" key="3">
    <source>
        <dbReference type="Proteomes" id="UP001163823"/>
    </source>
</evidence>
<evidence type="ECO:0000256" key="1">
    <source>
        <dbReference type="SAM" id="Phobius"/>
    </source>
</evidence>
<keyword evidence="1" id="KW-0812">Transmembrane</keyword>
<keyword evidence="1" id="KW-0472">Membrane</keyword>
<keyword evidence="1" id="KW-1133">Transmembrane helix</keyword>
<accession>A0AAD7PLT8</accession>
<reference evidence="2" key="1">
    <citation type="journal article" date="2023" name="Science">
        <title>Elucidation of the pathway for biosynthesis of saponin adjuvants from the soapbark tree.</title>
        <authorList>
            <person name="Reed J."/>
            <person name="Orme A."/>
            <person name="El-Demerdash A."/>
            <person name="Owen C."/>
            <person name="Martin L.B.B."/>
            <person name="Misra R.C."/>
            <person name="Kikuchi S."/>
            <person name="Rejzek M."/>
            <person name="Martin A.C."/>
            <person name="Harkess A."/>
            <person name="Leebens-Mack J."/>
            <person name="Louveau T."/>
            <person name="Stephenson M.J."/>
            <person name="Osbourn A."/>
        </authorList>
    </citation>
    <scope>NUCLEOTIDE SEQUENCE</scope>
    <source>
        <strain evidence="2">S10</strain>
    </source>
</reference>
<keyword evidence="3" id="KW-1185">Reference proteome</keyword>
<sequence>MSTNEYVKKIMAISLLSLFFFYSSFIFLNSTEEYSSFLDLASPRILQIKSRSLDMFFQKLNIEKKFQKVAGVLLSFLSLLSFPLYLSLSLVCI</sequence>
<comment type="caution">
    <text evidence="2">The sequence shown here is derived from an EMBL/GenBank/DDBJ whole genome shotgun (WGS) entry which is preliminary data.</text>
</comment>
<dbReference type="EMBL" id="JARAOO010000008">
    <property type="protein sequence ID" value="KAJ7960328.1"/>
    <property type="molecule type" value="Genomic_DNA"/>
</dbReference>
<protein>
    <submittedName>
        <fullName evidence="2">Uncharacterized protein</fullName>
    </submittedName>
</protein>
<feature type="transmembrane region" description="Helical" evidence="1">
    <location>
        <begin position="69"/>
        <end position="88"/>
    </location>
</feature>
<dbReference type="KEGG" id="qsa:O6P43_020788"/>